<dbReference type="SUPFAM" id="SSF50037">
    <property type="entry name" value="C-terminal domain of transcriptional repressors"/>
    <property type="match status" value="1"/>
</dbReference>
<evidence type="ECO:0000313" key="11">
    <source>
        <dbReference type="Proteomes" id="UP000182836"/>
    </source>
</evidence>
<dbReference type="GO" id="GO:0005737">
    <property type="term" value="C:cytoplasm"/>
    <property type="evidence" value="ECO:0007669"/>
    <property type="project" value="TreeGrafter"/>
</dbReference>
<comment type="catalytic activity">
    <reaction evidence="6">
        <text>biotin + L-lysyl-[protein] + ATP = N(6)-biotinyl-L-lysyl-[protein] + AMP + diphosphate + H(+)</text>
        <dbReference type="Rhea" id="RHEA:11756"/>
        <dbReference type="Rhea" id="RHEA-COMP:9752"/>
        <dbReference type="Rhea" id="RHEA-COMP:10505"/>
        <dbReference type="ChEBI" id="CHEBI:15378"/>
        <dbReference type="ChEBI" id="CHEBI:29969"/>
        <dbReference type="ChEBI" id="CHEBI:30616"/>
        <dbReference type="ChEBI" id="CHEBI:33019"/>
        <dbReference type="ChEBI" id="CHEBI:57586"/>
        <dbReference type="ChEBI" id="CHEBI:83144"/>
        <dbReference type="ChEBI" id="CHEBI:456215"/>
        <dbReference type="EC" id="6.3.4.15"/>
    </reaction>
</comment>
<evidence type="ECO:0000256" key="6">
    <source>
        <dbReference type="HAMAP-Rule" id="MF_00978"/>
    </source>
</evidence>
<evidence type="ECO:0000256" key="1">
    <source>
        <dbReference type="ARBA" id="ARBA00022598"/>
    </source>
</evidence>
<dbReference type="EMBL" id="FNED01000001">
    <property type="protein sequence ID" value="SDH99854.1"/>
    <property type="molecule type" value="Genomic_DNA"/>
</dbReference>
<dbReference type="GO" id="GO:0003677">
    <property type="term" value="F:DNA binding"/>
    <property type="evidence" value="ECO:0007669"/>
    <property type="project" value="UniProtKB-UniRule"/>
</dbReference>
<dbReference type="InterPro" id="IPR013196">
    <property type="entry name" value="HTH_11"/>
</dbReference>
<keyword evidence="2 6" id="KW-0547">Nucleotide-binding</keyword>
<dbReference type="GO" id="GO:0005524">
    <property type="term" value="F:ATP binding"/>
    <property type="evidence" value="ECO:0007669"/>
    <property type="project" value="UniProtKB-UniRule"/>
</dbReference>
<feature type="domain" description="BPL/LPL catalytic" evidence="7">
    <location>
        <begin position="72"/>
        <end position="260"/>
    </location>
</feature>
<evidence type="ECO:0000256" key="5">
    <source>
        <dbReference type="ARBA" id="ARBA00023267"/>
    </source>
</evidence>
<dbReference type="SUPFAM" id="SSF55681">
    <property type="entry name" value="Class II aaRS and biotin synthetases"/>
    <property type="match status" value="1"/>
</dbReference>
<dbReference type="STRING" id="47500.AF333_23565"/>
<dbReference type="CDD" id="cd16442">
    <property type="entry name" value="BPL"/>
    <property type="match status" value="1"/>
</dbReference>
<dbReference type="GO" id="GO:0009249">
    <property type="term" value="P:protein lipoylation"/>
    <property type="evidence" value="ECO:0007669"/>
    <property type="project" value="UniProtKB-ARBA"/>
</dbReference>
<evidence type="ECO:0000256" key="3">
    <source>
        <dbReference type="ARBA" id="ARBA00022840"/>
    </source>
</evidence>
<dbReference type="InterPro" id="IPR045864">
    <property type="entry name" value="aa-tRNA-synth_II/BPL/LPL"/>
</dbReference>
<dbReference type="EC" id="6.3.4.15" evidence="6"/>
<evidence type="ECO:0000313" key="9">
    <source>
        <dbReference type="EMBL" id="SDH99854.1"/>
    </source>
</evidence>
<keyword evidence="5 6" id="KW-0092">Biotin</keyword>
<evidence type="ECO:0000313" key="10">
    <source>
        <dbReference type="Proteomes" id="UP000037269"/>
    </source>
</evidence>
<evidence type="ECO:0000256" key="2">
    <source>
        <dbReference type="ARBA" id="ARBA00022741"/>
    </source>
</evidence>
<reference evidence="9 11" key="2">
    <citation type="submission" date="2016-10" db="EMBL/GenBank/DDBJ databases">
        <authorList>
            <person name="de Groot N.N."/>
        </authorList>
    </citation>
    <scope>NUCLEOTIDE SEQUENCE [LARGE SCALE GENOMIC DNA]</scope>
    <source>
        <strain evidence="9 11">DSM 2895</strain>
    </source>
</reference>
<keyword evidence="10" id="KW-1185">Reference proteome</keyword>
<dbReference type="RefSeq" id="WP_043067896.1">
    <property type="nucleotide sequence ID" value="NZ_BJOA01000024.1"/>
</dbReference>
<dbReference type="OrthoDB" id="9807064at2"/>
<feature type="binding site" evidence="6">
    <location>
        <position position="116"/>
    </location>
    <ligand>
        <name>biotin</name>
        <dbReference type="ChEBI" id="CHEBI:57586"/>
    </ligand>
</feature>
<evidence type="ECO:0000313" key="8">
    <source>
        <dbReference type="EMBL" id="KON97964.1"/>
    </source>
</evidence>
<keyword evidence="6" id="KW-0804">Transcription</keyword>
<dbReference type="InterPro" id="IPR036390">
    <property type="entry name" value="WH_DNA-bd_sf"/>
</dbReference>
<dbReference type="Proteomes" id="UP000182836">
    <property type="component" value="Unassembled WGS sequence"/>
</dbReference>
<proteinExistence type="inferred from homology"/>
<comment type="caution">
    <text evidence="6">Lacks conserved residue(s) required for the propagation of feature annotation.</text>
</comment>
<dbReference type="GO" id="GO:0016740">
    <property type="term" value="F:transferase activity"/>
    <property type="evidence" value="ECO:0007669"/>
    <property type="project" value="UniProtKB-ARBA"/>
</dbReference>
<dbReference type="GO" id="GO:0006355">
    <property type="term" value="P:regulation of DNA-templated transcription"/>
    <property type="evidence" value="ECO:0007669"/>
    <property type="project" value="UniProtKB-UniRule"/>
</dbReference>
<comment type="function">
    <text evidence="6">Acts both as a biotin--[acetyl-CoA-carboxylase] ligase and a repressor.</text>
</comment>
<dbReference type="Pfam" id="PF03099">
    <property type="entry name" value="BPL_LplA_LipB"/>
    <property type="match status" value="1"/>
</dbReference>
<dbReference type="AlphaFoldDB" id="A0A0D1XHV4"/>
<keyword evidence="3 6" id="KW-0067">ATP-binding</keyword>
<organism evidence="8 10">
    <name type="scientific">Aneurinibacillus migulanus</name>
    <name type="common">Bacillus migulanus</name>
    <dbReference type="NCBI Taxonomy" id="47500"/>
    <lineage>
        <taxon>Bacteria</taxon>
        <taxon>Bacillati</taxon>
        <taxon>Bacillota</taxon>
        <taxon>Bacilli</taxon>
        <taxon>Bacillales</taxon>
        <taxon>Paenibacillaceae</taxon>
        <taxon>Aneurinibacillus group</taxon>
        <taxon>Aneurinibacillus</taxon>
    </lineage>
</organism>
<dbReference type="InterPro" id="IPR003142">
    <property type="entry name" value="BPL_C"/>
</dbReference>
<dbReference type="EMBL" id="LGUG01000004">
    <property type="protein sequence ID" value="KON97964.1"/>
    <property type="molecule type" value="Genomic_DNA"/>
</dbReference>
<dbReference type="PROSITE" id="PS51733">
    <property type="entry name" value="BPL_LPL_CATALYTIC"/>
    <property type="match status" value="1"/>
</dbReference>
<keyword evidence="6" id="KW-0805">Transcription regulation</keyword>
<accession>A0A0D1XHV4</accession>
<dbReference type="PANTHER" id="PTHR12835">
    <property type="entry name" value="BIOTIN PROTEIN LIGASE"/>
    <property type="match status" value="1"/>
</dbReference>
<dbReference type="Gene3D" id="2.30.30.100">
    <property type="match status" value="1"/>
</dbReference>
<dbReference type="InterPro" id="IPR030855">
    <property type="entry name" value="Bifunct_BirA"/>
</dbReference>
<evidence type="ECO:0000259" key="7">
    <source>
        <dbReference type="PROSITE" id="PS51733"/>
    </source>
</evidence>
<dbReference type="Gene3D" id="1.10.10.10">
    <property type="entry name" value="Winged helix-like DNA-binding domain superfamily/Winged helix DNA-binding domain"/>
    <property type="match status" value="1"/>
</dbReference>
<dbReference type="SUPFAM" id="SSF46785">
    <property type="entry name" value="Winged helix' DNA-binding domain"/>
    <property type="match status" value="1"/>
</dbReference>
<dbReference type="CDD" id="cd00090">
    <property type="entry name" value="HTH_ARSR"/>
    <property type="match status" value="1"/>
</dbReference>
<dbReference type="InterPro" id="IPR036388">
    <property type="entry name" value="WH-like_DNA-bd_sf"/>
</dbReference>
<dbReference type="Gene3D" id="3.30.930.10">
    <property type="entry name" value="Bira Bifunctional Protein, Domain 2"/>
    <property type="match status" value="1"/>
</dbReference>
<comment type="similarity">
    <text evidence="6">Belongs to the biotin--protein ligase family.</text>
</comment>
<dbReference type="InterPro" id="IPR011991">
    <property type="entry name" value="ArsR-like_HTH"/>
</dbReference>
<dbReference type="GO" id="GO:0004077">
    <property type="term" value="F:biotin--[biotin carboxyl-carrier protein] ligase activity"/>
    <property type="evidence" value="ECO:0007669"/>
    <property type="project" value="UniProtKB-UniRule"/>
</dbReference>
<dbReference type="InterPro" id="IPR004408">
    <property type="entry name" value="Biotin_CoA_COase_ligase"/>
</dbReference>
<dbReference type="PANTHER" id="PTHR12835:SF5">
    <property type="entry name" value="BIOTIN--PROTEIN LIGASE"/>
    <property type="match status" value="1"/>
</dbReference>
<gene>
    <name evidence="6" type="primary">birA</name>
    <name evidence="8" type="ORF">AF333_23565</name>
    <name evidence="9" type="ORF">SAMN04487909_101184</name>
</gene>
<dbReference type="GeneID" id="42308106"/>
<dbReference type="Pfam" id="PF02237">
    <property type="entry name" value="BPL_C"/>
    <property type="match status" value="1"/>
</dbReference>
<dbReference type="Pfam" id="PF08279">
    <property type="entry name" value="HTH_11"/>
    <property type="match status" value="1"/>
</dbReference>
<dbReference type="HAMAP" id="MF_00978">
    <property type="entry name" value="Bifunct_BirA"/>
    <property type="match status" value="1"/>
</dbReference>
<dbReference type="InterPro" id="IPR008988">
    <property type="entry name" value="Transcriptional_repressor_C"/>
</dbReference>
<keyword evidence="1 6" id="KW-0436">Ligase</keyword>
<sequence>MKIRESLLQMFKQAEGDFLSGEEISRRLGVSRTAIWKHIEELREEGYVFEAVRRSGYRLTSTPDIMLAEEIKAGLTTHMLGQHVHYYATIDSTQNKCQELAKAGAPEGTLVVADEQVGGKGRLGRVWHSPPGAGISMSLLLRPALELQKCPQLTLLTAVAIVETFREFCGIGAQIKWPNDILIDGKKVCGILTELNAESDRIHFLIIGMGLNVNTLPEQFPEEVREVATSLRIAKGETLRRVPIIQQILFRLEELYELYLEEGFAPVKKRWERCAITIGKKVTIRMLQGALSGYAEGIDDTGVLLVRQEDGVLTKVYSADVEIHA</sequence>
<keyword evidence="4 6" id="KW-0238">DNA-binding</keyword>
<evidence type="ECO:0000256" key="4">
    <source>
        <dbReference type="ARBA" id="ARBA00023125"/>
    </source>
</evidence>
<dbReference type="PATRIC" id="fig|47500.8.peg.3251"/>
<dbReference type="Proteomes" id="UP000037269">
    <property type="component" value="Unassembled WGS sequence"/>
</dbReference>
<reference evidence="8 10" key="1">
    <citation type="submission" date="2015-07" db="EMBL/GenBank/DDBJ databases">
        <title>Fjat-14205 dsm 2895.</title>
        <authorList>
            <person name="Liu B."/>
            <person name="Wang J."/>
            <person name="Zhu Y."/>
            <person name="Liu G."/>
            <person name="Chen Q."/>
            <person name="Chen Z."/>
            <person name="Lan J."/>
            <person name="Che J."/>
            <person name="Ge C."/>
            <person name="Shi H."/>
            <person name="Pan Z."/>
            <person name="Liu X."/>
        </authorList>
    </citation>
    <scope>NUCLEOTIDE SEQUENCE [LARGE SCALE GENOMIC DNA]</scope>
    <source>
        <strain evidence="8 10">DSM 2895</strain>
    </source>
</reference>
<feature type="DNA-binding region" description="H-T-H motif" evidence="6">
    <location>
        <begin position="21"/>
        <end position="40"/>
    </location>
</feature>
<dbReference type="NCBIfam" id="TIGR00121">
    <property type="entry name" value="birA_ligase"/>
    <property type="match status" value="1"/>
</dbReference>
<keyword evidence="6" id="KW-0678">Repressor</keyword>
<name>A0A0D1XHV4_ANEMI</name>
<feature type="binding site" evidence="6">
    <location>
        <position position="187"/>
    </location>
    <ligand>
        <name>biotin</name>
        <dbReference type="ChEBI" id="CHEBI:57586"/>
    </ligand>
</feature>
<dbReference type="InterPro" id="IPR004143">
    <property type="entry name" value="BPL_LPL_catalytic"/>
</dbReference>
<protein>
    <recommendedName>
        <fullName evidence="6">Bifunctional ligase/repressor BirA</fullName>
    </recommendedName>
    <alternativeName>
        <fullName evidence="6">Biotin--[acetyl-CoA-carboxylase] ligase</fullName>
        <ecNumber evidence="6">6.3.4.15</ecNumber>
    </alternativeName>
    <alternativeName>
        <fullName evidence="6">Biotin--protein ligase</fullName>
    </alternativeName>
    <alternativeName>
        <fullName evidence="6">Biotin-[acetyl-CoA carboxylase] synthetase</fullName>
    </alternativeName>
</protein>